<proteinExistence type="predicted"/>
<evidence type="ECO:0000313" key="2">
    <source>
        <dbReference type="Proteomes" id="UP001148629"/>
    </source>
</evidence>
<organism evidence="1 2">
    <name type="scientific">Fusarium decemcellulare</name>
    <dbReference type="NCBI Taxonomy" id="57161"/>
    <lineage>
        <taxon>Eukaryota</taxon>
        <taxon>Fungi</taxon>
        <taxon>Dikarya</taxon>
        <taxon>Ascomycota</taxon>
        <taxon>Pezizomycotina</taxon>
        <taxon>Sordariomycetes</taxon>
        <taxon>Hypocreomycetidae</taxon>
        <taxon>Hypocreales</taxon>
        <taxon>Nectriaceae</taxon>
        <taxon>Fusarium</taxon>
        <taxon>Fusarium decemcellulare species complex</taxon>
    </lineage>
</organism>
<comment type="caution">
    <text evidence="1">The sequence shown here is derived from an EMBL/GenBank/DDBJ whole genome shotgun (WGS) entry which is preliminary data.</text>
</comment>
<dbReference type="Proteomes" id="UP001148629">
    <property type="component" value="Unassembled WGS sequence"/>
</dbReference>
<sequence length="462" mass="52411">MMQSSSLHVMLAVVFSASAHLLPRWTPDAVAVVDLAVDCGEPQHLGSGVIYGIPDTPNQIPDHFYTDIGLHWFRAGGAQMGAPNRGWVWGELDGRWDSALSNYRTARKYDGKFQLLLHDLWGTDHADESMTWPGDNGDWSDYDRFLDTVVDRIVANNMIPGLHIDIWNEPEWGFWLRSQSQWLDLFGRTFKRFRDDPNLNSLPIIGPSLSLPPEEDNTWWTDFLNYVAVNNTAPDHYSWHHIESLDNPANDLQNSLVTFEKMRSAAGAPKKEININEYLNLADELNPAATVWHLSRFERYNVPGLRANWRGGENGSHLRDFLASLIWRDNSDLPYHPNGDWQALKYYKTNMTGHRAGTTGSEDRRFDVYSTVGDKIRILAGVRVKTGTWALTIKNLSAAGLPPSGTLAIQTWGFTYNVPETELEAPTNRGVATHSYSNDEITIAIYQTEEDWKTAWAFEFDI</sequence>
<reference evidence="1" key="1">
    <citation type="submission" date="2022-08" db="EMBL/GenBank/DDBJ databases">
        <title>Genome Sequence of Fusarium decemcellulare.</title>
        <authorList>
            <person name="Buettner E."/>
        </authorList>
    </citation>
    <scope>NUCLEOTIDE SEQUENCE</scope>
    <source>
        <strain evidence="1">Babe19</strain>
    </source>
</reference>
<keyword evidence="2" id="KW-1185">Reference proteome</keyword>
<gene>
    <name evidence="1" type="ORF">NM208_g4844</name>
</gene>
<evidence type="ECO:0000313" key="1">
    <source>
        <dbReference type="EMBL" id="KAJ3540925.1"/>
    </source>
</evidence>
<protein>
    <submittedName>
        <fullName evidence="1">Uncharacterized protein</fullName>
    </submittedName>
</protein>
<name>A0ACC1SJ80_9HYPO</name>
<dbReference type="EMBL" id="JANRMS010000381">
    <property type="protein sequence ID" value="KAJ3540925.1"/>
    <property type="molecule type" value="Genomic_DNA"/>
</dbReference>
<accession>A0ACC1SJ80</accession>